<feature type="transmembrane region" description="Helical" evidence="1">
    <location>
        <begin position="69"/>
        <end position="92"/>
    </location>
</feature>
<feature type="domain" description="DUF6708" evidence="2">
    <location>
        <begin position="112"/>
        <end position="299"/>
    </location>
</feature>
<reference evidence="3 4" key="1">
    <citation type="submission" date="2023-04" db="EMBL/GenBank/DDBJ databases">
        <title>Luteimonas endophyticus RD2P54.</title>
        <authorList>
            <person name="Sun J.-Q."/>
        </authorList>
    </citation>
    <scope>NUCLEOTIDE SEQUENCE [LARGE SCALE GENOMIC DNA]</scope>
    <source>
        <strain evidence="3 4">RD2P54</strain>
    </source>
</reference>
<proteinExistence type="predicted"/>
<keyword evidence="1" id="KW-1133">Transmembrane helix</keyword>
<dbReference type="Proteomes" id="UP001156940">
    <property type="component" value="Unassembled WGS sequence"/>
</dbReference>
<feature type="transmembrane region" description="Helical" evidence="1">
    <location>
        <begin position="98"/>
        <end position="119"/>
    </location>
</feature>
<accession>A0ABT6J6A5</accession>
<evidence type="ECO:0000313" key="4">
    <source>
        <dbReference type="Proteomes" id="UP001156940"/>
    </source>
</evidence>
<organism evidence="3 4">
    <name type="scientific">Luteimonas endophytica</name>
    <dbReference type="NCBI Taxonomy" id="3042023"/>
    <lineage>
        <taxon>Bacteria</taxon>
        <taxon>Pseudomonadati</taxon>
        <taxon>Pseudomonadota</taxon>
        <taxon>Gammaproteobacteria</taxon>
        <taxon>Lysobacterales</taxon>
        <taxon>Lysobacteraceae</taxon>
        <taxon>Luteimonas</taxon>
    </lineage>
</organism>
<evidence type="ECO:0000259" key="2">
    <source>
        <dbReference type="Pfam" id="PF20455"/>
    </source>
</evidence>
<evidence type="ECO:0000256" key="1">
    <source>
        <dbReference type="SAM" id="Phobius"/>
    </source>
</evidence>
<dbReference type="Pfam" id="PF20455">
    <property type="entry name" value="DUF6708"/>
    <property type="match status" value="1"/>
</dbReference>
<dbReference type="EMBL" id="JARXRM010000020">
    <property type="protein sequence ID" value="MDH5822336.1"/>
    <property type="molecule type" value="Genomic_DNA"/>
</dbReference>
<protein>
    <submittedName>
        <fullName evidence="3">Phage holin family protein</fullName>
    </submittedName>
</protein>
<dbReference type="RefSeq" id="WP_280573235.1">
    <property type="nucleotide sequence ID" value="NZ_JARXRM010000020.1"/>
</dbReference>
<keyword evidence="1" id="KW-0812">Transmembrane</keyword>
<feature type="transmembrane region" description="Helical" evidence="1">
    <location>
        <begin position="319"/>
        <end position="341"/>
    </location>
</feature>
<name>A0ABT6J6A5_9GAMM</name>
<keyword evidence="4" id="KW-1185">Reference proteome</keyword>
<evidence type="ECO:0000313" key="3">
    <source>
        <dbReference type="EMBL" id="MDH5822336.1"/>
    </source>
</evidence>
<dbReference type="InterPro" id="IPR046554">
    <property type="entry name" value="DUF6708"/>
</dbReference>
<gene>
    <name evidence="3" type="ORF">QFW77_04935</name>
</gene>
<keyword evidence="1" id="KW-0472">Membrane</keyword>
<sequence length="344" mass="39806">MDYTGFGRDGRHDYKRDYKINRPLTKEERQRRLKKTEQASADPQDWLSVIKLNSTYLELVDRWYPVRGFAAWEGGVILAIASGAIGAFLWLAIAENDFARWISFAMVAAIFSVFVWIGYKGMRFDIFRQTHYPIRFNRRTRQVYVTRPSDTVLIVSWDDLFICAQENDLPLFTSSVDVRAHVLAEDGESVKDTFTLGYPFLGDKVGLMRLWEYIRRYMEDPDGVEKNYELTKLCLPIDGRREGFAFGLVRTFAPYTKWPVLQLLASPLWTMTTLGRCLAMYTSKVPAWPAEVEAACQVDPDDPYQKDWRQNGKYDFYELGWPVICFVVGLVVLVTGIAWLLSLM</sequence>
<comment type="caution">
    <text evidence="3">The sequence shown here is derived from an EMBL/GenBank/DDBJ whole genome shotgun (WGS) entry which is preliminary data.</text>
</comment>